<dbReference type="AlphaFoldDB" id="A0A811Q723"/>
<accession>A0A811Q723</accession>
<dbReference type="Gene3D" id="3.80.10.10">
    <property type="entry name" value="Ribonuclease Inhibitor"/>
    <property type="match status" value="2"/>
</dbReference>
<protein>
    <submittedName>
        <fullName evidence="1">Uncharacterized protein</fullName>
    </submittedName>
</protein>
<gene>
    <name evidence="1" type="ORF">NCGR_LOCUS38541</name>
</gene>
<evidence type="ECO:0000313" key="1">
    <source>
        <dbReference type="EMBL" id="CAD6254944.1"/>
    </source>
</evidence>
<name>A0A811Q723_9POAL</name>
<dbReference type="OrthoDB" id="693205at2759"/>
<dbReference type="Proteomes" id="UP000604825">
    <property type="component" value="Unassembled WGS sequence"/>
</dbReference>
<organism evidence="1 2">
    <name type="scientific">Miscanthus lutarioriparius</name>
    <dbReference type="NCBI Taxonomy" id="422564"/>
    <lineage>
        <taxon>Eukaryota</taxon>
        <taxon>Viridiplantae</taxon>
        <taxon>Streptophyta</taxon>
        <taxon>Embryophyta</taxon>
        <taxon>Tracheophyta</taxon>
        <taxon>Spermatophyta</taxon>
        <taxon>Magnoliopsida</taxon>
        <taxon>Liliopsida</taxon>
        <taxon>Poales</taxon>
        <taxon>Poaceae</taxon>
        <taxon>PACMAD clade</taxon>
        <taxon>Panicoideae</taxon>
        <taxon>Andropogonodae</taxon>
        <taxon>Andropogoneae</taxon>
        <taxon>Saccharinae</taxon>
        <taxon>Miscanthus</taxon>
    </lineage>
</organism>
<dbReference type="PANTHER" id="PTHR36766:SF70">
    <property type="entry name" value="DISEASE RESISTANCE PROTEIN RGA4"/>
    <property type="match status" value="1"/>
</dbReference>
<reference evidence="1" key="1">
    <citation type="submission" date="2020-10" db="EMBL/GenBank/DDBJ databases">
        <authorList>
            <person name="Han B."/>
            <person name="Lu T."/>
            <person name="Zhao Q."/>
            <person name="Huang X."/>
            <person name="Zhao Y."/>
        </authorList>
    </citation>
    <scope>NUCLEOTIDE SEQUENCE</scope>
</reference>
<keyword evidence="2" id="KW-1185">Reference proteome</keyword>
<proteinExistence type="predicted"/>
<sequence length="324" mass="36812">MALEELRILRCEQLGALEGLQFLTSLRRLTISKCQQLGALEGLQFLSCLRNLEIEMNPKLQDQEQGGNQIELLPPSIDRLEISNLTNNVQSSLLSCIPAITKLGIWGSPELTSLQLGYCKALTELNIRHCELLASLQLGFCMELTELEIIDCESLALIEGFQSIPNLTSFIVSASSGLPPWMELLLQQQGTYFWGKRTSPMVSLTEEQERALQLLTSLRELHFGGYPNLLLLPADLRSLVSLKSLRIYSCPSISGLPEMTASCDLYVHDCSEELAQRFEEWELRRREMIDDEIYVHSSIEEVAQRFEAWELRRMEMIAHEVVNH</sequence>
<dbReference type="PANTHER" id="PTHR36766">
    <property type="entry name" value="PLANT BROAD-SPECTRUM MILDEW RESISTANCE PROTEIN RPW8"/>
    <property type="match status" value="1"/>
</dbReference>
<evidence type="ECO:0000313" key="2">
    <source>
        <dbReference type="Proteomes" id="UP000604825"/>
    </source>
</evidence>
<dbReference type="EMBL" id="CAJGYO010000009">
    <property type="protein sequence ID" value="CAD6254944.1"/>
    <property type="molecule type" value="Genomic_DNA"/>
</dbReference>
<dbReference type="InterPro" id="IPR032675">
    <property type="entry name" value="LRR_dom_sf"/>
</dbReference>
<comment type="caution">
    <text evidence="1">The sequence shown here is derived from an EMBL/GenBank/DDBJ whole genome shotgun (WGS) entry which is preliminary data.</text>
</comment>
<dbReference type="SUPFAM" id="SSF52058">
    <property type="entry name" value="L domain-like"/>
    <property type="match status" value="1"/>
</dbReference>